<evidence type="ECO:0000256" key="1">
    <source>
        <dbReference type="SAM" id="MobiDB-lite"/>
    </source>
</evidence>
<feature type="transmembrane region" description="Helical" evidence="2">
    <location>
        <begin position="54"/>
        <end position="72"/>
    </location>
</feature>
<keyword evidence="4" id="KW-1185">Reference proteome</keyword>
<proteinExistence type="predicted"/>
<dbReference type="Proteomes" id="UP000244173">
    <property type="component" value="Chromosome"/>
</dbReference>
<protein>
    <submittedName>
        <fullName evidence="3">Uncharacterized protein</fullName>
    </submittedName>
</protein>
<keyword evidence="2" id="KW-0812">Transmembrane</keyword>
<evidence type="ECO:0000256" key="2">
    <source>
        <dbReference type="SAM" id="Phobius"/>
    </source>
</evidence>
<name>A0A2S0PBR1_9NEIS</name>
<dbReference type="RefSeq" id="WP_107889562.1">
    <property type="nucleotide sequence ID" value="NZ_CP028519.1"/>
</dbReference>
<gene>
    <name evidence="3" type="ORF">DAI18_12415</name>
</gene>
<organism evidence="3 4">
    <name type="scientific">Microvirgula aerodenitrificans</name>
    <dbReference type="NCBI Taxonomy" id="57480"/>
    <lineage>
        <taxon>Bacteria</taxon>
        <taxon>Pseudomonadati</taxon>
        <taxon>Pseudomonadota</taxon>
        <taxon>Betaproteobacteria</taxon>
        <taxon>Neisseriales</taxon>
        <taxon>Aquaspirillaceae</taxon>
        <taxon>Microvirgula</taxon>
    </lineage>
</organism>
<evidence type="ECO:0000313" key="4">
    <source>
        <dbReference type="Proteomes" id="UP000244173"/>
    </source>
</evidence>
<dbReference type="AlphaFoldDB" id="A0A2S0PBR1"/>
<keyword evidence="2" id="KW-0472">Membrane</keyword>
<feature type="region of interest" description="Disordered" evidence="1">
    <location>
        <begin position="74"/>
        <end position="97"/>
    </location>
</feature>
<sequence>MTAGPRDGRVLQTGDTASPEPVPVDADPDQDAGAPLPLWQAYGRQQARQRRRRIAALGVLLLSQLGLAGYIVRAMQPAPPSPPCPGRRRPPQRTPCP</sequence>
<keyword evidence="2" id="KW-1133">Transmembrane helix</keyword>
<reference evidence="3 4" key="1">
    <citation type="submission" date="2018-04" db="EMBL/GenBank/DDBJ databases">
        <title>Denitrifier Microvirgula.</title>
        <authorList>
            <person name="Anderson E."/>
            <person name="Jang J."/>
            <person name="Ishii S."/>
        </authorList>
    </citation>
    <scope>NUCLEOTIDE SEQUENCE [LARGE SCALE GENOMIC DNA]</scope>
    <source>
        <strain evidence="3 4">BE2.4</strain>
    </source>
</reference>
<dbReference type="KEGG" id="maer:DAI18_12415"/>
<feature type="region of interest" description="Disordered" evidence="1">
    <location>
        <begin position="1"/>
        <end position="35"/>
    </location>
</feature>
<feature type="compositionally biased region" description="Low complexity" evidence="1">
    <location>
        <begin position="17"/>
        <end position="35"/>
    </location>
</feature>
<evidence type="ECO:0000313" key="3">
    <source>
        <dbReference type="EMBL" id="AVY94753.1"/>
    </source>
</evidence>
<dbReference type="EMBL" id="CP028519">
    <property type="protein sequence ID" value="AVY94753.1"/>
    <property type="molecule type" value="Genomic_DNA"/>
</dbReference>
<accession>A0A2S0PBR1</accession>